<comment type="caution">
    <text evidence="3">The sequence shown here is derived from an EMBL/GenBank/DDBJ whole genome shotgun (WGS) entry which is preliminary data.</text>
</comment>
<evidence type="ECO:0000259" key="2">
    <source>
        <dbReference type="Pfam" id="PF20157"/>
    </source>
</evidence>
<dbReference type="InterPro" id="IPR002826">
    <property type="entry name" value="MptE-like"/>
</dbReference>
<name>A0A096DL16_9FIRM</name>
<dbReference type="Proteomes" id="UP000029622">
    <property type="component" value="Unassembled WGS sequence"/>
</dbReference>
<dbReference type="STRING" id="1156417.Y919_08865"/>
<sequence>MENQIYQNNISVLKEIYGENIIDILSDESDEEIIVEEAKDGSYTLKIVSDGQSRYITSKYAPIREAKKFVNNIEDYDYETLFIVFGMGIGYHIFELSKLLGENNKILIIEPSISIFRKSMEISDWTDLMKKGKIFFFVGEDIELIDQFYNRHINELNVSNIEFLVFSHYDKFFPEIYRGVVKRLKECIEYIQVSICTLKYFSNQLNYNLFKNLKEIIKGNNIKLLKNKFKDIPAIIVSAGPSLDKNIRQLKEAQNRAVIIAGGRTLKPLLDNDINPDIVVSLDPARAVYELIKDNLDKEIPLVTTVISQSDIIREYRGKKYFSNVLESIGLINYLLSKEIDRIPQGGSVANMSLSLADYMGCNPIILIGQDLAYTDGRVHAQNSTYEFDGNNKKPNEGLIEIEDIYGNRVYTNKVWLSFLRWFELYIRENSEKEYIDATEGGAKIKGTKIMSLKETIEKYCTKEVNIAERLKNIDSSESDIIEKITHSLRRLQELKKNLIKVKKKSISGIKFSKKMLEYYRDNREYDINEILKALDDIDEDIKKYKLMTMGIYHFISPIILQIYHKEEFREKVNETEKERGIRLAKKSYTLYEGIKNSIERVIPLIDECIEDFKQYERSMKYE</sequence>
<gene>
    <name evidence="3" type="ORF">Y919_08865</name>
</gene>
<feature type="domain" description="6-hydroxymethylpterin diphosphokinase MptE-like" evidence="1">
    <location>
        <begin position="208"/>
        <end position="376"/>
    </location>
</feature>
<dbReference type="Pfam" id="PF20157">
    <property type="entry name" value="Maf_flag10_N"/>
    <property type="match status" value="1"/>
</dbReference>
<dbReference type="InterPro" id="IPR045376">
    <property type="entry name" value="Maf_N"/>
</dbReference>
<accession>A0A096DL16</accession>
<feature type="domain" description="Glycosyltransferase Maf N-terminal" evidence="2">
    <location>
        <begin position="60"/>
        <end position="170"/>
    </location>
</feature>
<evidence type="ECO:0000313" key="3">
    <source>
        <dbReference type="EMBL" id="KGG79986.1"/>
    </source>
</evidence>
<dbReference type="PANTHER" id="PTHR41786:SF1">
    <property type="entry name" value="6-HYDROXYMETHYLPTERIN DIPHOSPHOKINASE MPTE-LIKE DOMAIN-CONTAINING PROTEIN"/>
    <property type="match status" value="1"/>
</dbReference>
<protein>
    <recommendedName>
        <fullName evidence="5">Motility accessory factor</fullName>
    </recommendedName>
</protein>
<dbReference type="PANTHER" id="PTHR41786">
    <property type="entry name" value="MOTILITY ACCESSORY FACTOR MAF"/>
    <property type="match status" value="1"/>
</dbReference>
<reference evidence="3 4" key="1">
    <citation type="submission" date="2013-12" db="EMBL/GenBank/DDBJ databases">
        <title>Draft genome sequence of Caloranaerobacter sp. H53214.</title>
        <authorList>
            <person name="Jiang L.J."/>
            <person name="Shao Z.Z."/>
            <person name="Long M.N."/>
        </authorList>
    </citation>
    <scope>NUCLEOTIDE SEQUENCE [LARGE SCALE GENOMIC DNA]</scope>
    <source>
        <strain evidence="3 4">H53214</strain>
    </source>
</reference>
<organism evidence="3 4">
    <name type="scientific">Caloranaerobacter azorensis H53214</name>
    <dbReference type="NCBI Taxonomy" id="1156417"/>
    <lineage>
        <taxon>Bacteria</taxon>
        <taxon>Bacillati</taxon>
        <taxon>Bacillota</taxon>
        <taxon>Tissierellia</taxon>
        <taxon>Tissierellales</taxon>
        <taxon>Thermohalobacteraceae</taxon>
        <taxon>Caloranaerobacter</taxon>
    </lineage>
</organism>
<dbReference type="EMBL" id="AZTB01000046">
    <property type="protein sequence ID" value="KGG79986.1"/>
    <property type="molecule type" value="Genomic_DNA"/>
</dbReference>
<evidence type="ECO:0008006" key="5">
    <source>
        <dbReference type="Google" id="ProtNLM"/>
    </source>
</evidence>
<proteinExistence type="predicted"/>
<dbReference type="RefSeq" id="WP_035164082.1">
    <property type="nucleotide sequence ID" value="NZ_AZTB01000046.1"/>
</dbReference>
<dbReference type="AlphaFoldDB" id="A0A096DL16"/>
<evidence type="ECO:0000259" key="1">
    <source>
        <dbReference type="Pfam" id="PF01973"/>
    </source>
</evidence>
<dbReference type="Pfam" id="PF01973">
    <property type="entry name" value="MptE-like"/>
    <property type="match status" value="1"/>
</dbReference>
<evidence type="ECO:0000313" key="4">
    <source>
        <dbReference type="Proteomes" id="UP000029622"/>
    </source>
</evidence>